<dbReference type="Pfam" id="PF00023">
    <property type="entry name" value="Ank"/>
    <property type="match status" value="1"/>
</dbReference>
<keyword evidence="4" id="KW-0175">Coiled coil</keyword>
<dbReference type="AlphaFoldDB" id="A2D9Z5"/>
<dbReference type="InterPro" id="IPR036770">
    <property type="entry name" value="Ankyrin_rpt-contain_sf"/>
</dbReference>
<evidence type="ECO:0000256" key="4">
    <source>
        <dbReference type="SAM" id="Coils"/>
    </source>
</evidence>
<dbReference type="Pfam" id="PF12796">
    <property type="entry name" value="Ank_2"/>
    <property type="match status" value="1"/>
</dbReference>
<keyword evidence="1" id="KW-0677">Repeat</keyword>
<organism evidence="5 6">
    <name type="scientific">Trichomonas vaginalis (strain ATCC PRA-98 / G3)</name>
    <dbReference type="NCBI Taxonomy" id="412133"/>
    <lineage>
        <taxon>Eukaryota</taxon>
        <taxon>Metamonada</taxon>
        <taxon>Parabasalia</taxon>
        <taxon>Trichomonadida</taxon>
        <taxon>Trichomonadidae</taxon>
        <taxon>Trichomonas</taxon>
    </lineage>
</organism>
<feature type="coiled-coil region" evidence="4">
    <location>
        <begin position="133"/>
        <end position="181"/>
    </location>
</feature>
<keyword evidence="2 3" id="KW-0040">ANK repeat</keyword>
<dbReference type="SUPFAM" id="SSF48403">
    <property type="entry name" value="Ankyrin repeat"/>
    <property type="match status" value="1"/>
</dbReference>
<reference evidence="5" key="1">
    <citation type="submission" date="2006-10" db="EMBL/GenBank/DDBJ databases">
        <authorList>
            <person name="Amadeo P."/>
            <person name="Zhao Q."/>
            <person name="Wortman J."/>
            <person name="Fraser-Liggett C."/>
            <person name="Carlton J."/>
        </authorList>
    </citation>
    <scope>NUCLEOTIDE SEQUENCE</scope>
    <source>
        <strain evidence="5">G3</strain>
    </source>
</reference>
<dbReference type="OrthoDB" id="76949at2759"/>
<dbReference type="SMR" id="A2D9Z5"/>
<evidence type="ECO:0000256" key="3">
    <source>
        <dbReference type="PROSITE-ProRule" id="PRU00023"/>
    </source>
</evidence>
<keyword evidence="6" id="KW-1185">Reference proteome</keyword>
<dbReference type="SMART" id="SM00248">
    <property type="entry name" value="ANK"/>
    <property type="match status" value="3"/>
</dbReference>
<feature type="repeat" description="ANK" evidence="3">
    <location>
        <begin position="261"/>
        <end position="293"/>
    </location>
</feature>
<reference evidence="5" key="2">
    <citation type="journal article" date="2007" name="Science">
        <title>Draft genome sequence of the sexually transmitted pathogen Trichomonas vaginalis.</title>
        <authorList>
            <person name="Carlton J.M."/>
            <person name="Hirt R.P."/>
            <person name="Silva J.C."/>
            <person name="Delcher A.L."/>
            <person name="Schatz M."/>
            <person name="Zhao Q."/>
            <person name="Wortman J.R."/>
            <person name="Bidwell S.L."/>
            <person name="Alsmark U.C.M."/>
            <person name="Besteiro S."/>
            <person name="Sicheritz-Ponten T."/>
            <person name="Noel C.J."/>
            <person name="Dacks J.B."/>
            <person name="Foster P.G."/>
            <person name="Simillion C."/>
            <person name="Van de Peer Y."/>
            <person name="Miranda-Saavedra D."/>
            <person name="Barton G.J."/>
            <person name="Westrop G.D."/>
            <person name="Mueller S."/>
            <person name="Dessi D."/>
            <person name="Fiori P.L."/>
            <person name="Ren Q."/>
            <person name="Paulsen I."/>
            <person name="Zhang H."/>
            <person name="Bastida-Corcuera F.D."/>
            <person name="Simoes-Barbosa A."/>
            <person name="Brown M.T."/>
            <person name="Hayes R.D."/>
            <person name="Mukherjee M."/>
            <person name="Okumura C.Y."/>
            <person name="Schneider R."/>
            <person name="Smith A.J."/>
            <person name="Vanacova S."/>
            <person name="Villalvazo M."/>
            <person name="Haas B.J."/>
            <person name="Pertea M."/>
            <person name="Feldblyum T.V."/>
            <person name="Utterback T.R."/>
            <person name="Shu C.L."/>
            <person name="Osoegawa K."/>
            <person name="de Jong P.J."/>
            <person name="Hrdy I."/>
            <person name="Horvathova L."/>
            <person name="Zubacova Z."/>
            <person name="Dolezal P."/>
            <person name="Malik S.B."/>
            <person name="Logsdon J.M. Jr."/>
            <person name="Henze K."/>
            <person name="Gupta A."/>
            <person name="Wang C.C."/>
            <person name="Dunne R.L."/>
            <person name="Upcroft J.A."/>
            <person name="Upcroft P."/>
            <person name="White O."/>
            <person name="Salzberg S.L."/>
            <person name="Tang P."/>
            <person name="Chiu C.-H."/>
            <person name="Lee Y.-S."/>
            <person name="Embley T.M."/>
            <person name="Coombs G.H."/>
            <person name="Mottram J.C."/>
            <person name="Tachezy J."/>
            <person name="Fraser-Liggett C.M."/>
            <person name="Johnson P.J."/>
        </authorList>
    </citation>
    <scope>NUCLEOTIDE SEQUENCE [LARGE SCALE GENOMIC DNA]</scope>
    <source>
        <strain evidence="5">G3</strain>
    </source>
</reference>
<sequence>MMAEDLVPNFEYIIAYAKDYIEEGKLFDIFEIEEIQTILKNINLTSQEFVGLLNQSSPNFRGYGFYECTRDVTVPIKNLDEAIAILKSMRERLGQRFIDDIVNILNQTSNQMSDLMRENSSLRNFINNFQVMIKNTLDQHENDEKEIASLKSAIGEKERIIAQITEQNNKLKEEIKYHKEIFPVIDSMKKCNDFNTLYNFFDGASRRENQNIMKKAIEERLNERIIWDGQNVLHCAISFGNFNLVEKLIECGCNKEGRDKSGKTPLICAAYHDRLEIVAYLISLGADKEARDNDGNTPLHHASRNGYLRVCQYLIQIGADKKAINYKGETPRSCADSTVRNSKLYQSL</sequence>
<dbReference type="eggNOG" id="KOG4177">
    <property type="taxonomic scope" value="Eukaryota"/>
</dbReference>
<proteinExistence type="predicted"/>
<evidence type="ECO:0000256" key="1">
    <source>
        <dbReference type="ARBA" id="ARBA00022737"/>
    </source>
</evidence>
<dbReference type="KEGG" id="tva:5468198"/>
<dbReference type="Gene3D" id="1.25.40.20">
    <property type="entry name" value="Ankyrin repeat-containing domain"/>
    <property type="match status" value="1"/>
</dbReference>
<dbReference type="PROSITE" id="PS50088">
    <property type="entry name" value="ANK_REPEAT"/>
    <property type="match status" value="3"/>
</dbReference>
<evidence type="ECO:0000256" key="2">
    <source>
        <dbReference type="ARBA" id="ARBA00023043"/>
    </source>
</evidence>
<dbReference type="VEuPathDB" id="TrichDB:TVAG_475710"/>
<feature type="repeat" description="ANK" evidence="3">
    <location>
        <begin position="228"/>
        <end position="260"/>
    </location>
</feature>
<dbReference type="EMBL" id="DS113182">
    <property type="protein sequence ID" value="EAY22643.1"/>
    <property type="molecule type" value="Genomic_DNA"/>
</dbReference>
<protein>
    <submittedName>
        <fullName evidence="5">Uncharacterized protein</fullName>
    </submittedName>
</protein>
<evidence type="ECO:0000313" key="6">
    <source>
        <dbReference type="Proteomes" id="UP000001542"/>
    </source>
</evidence>
<accession>A2D9Z5</accession>
<dbReference type="VEuPathDB" id="TrichDB:TVAGG3_0265680"/>
<dbReference type="InterPro" id="IPR002110">
    <property type="entry name" value="Ankyrin_rpt"/>
</dbReference>
<dbReference type="InParanoid" id="A2D9Z5"/>
<dbReference type="RefSeq" id="XP_001583629.1">
    <property type="nucleotide sequence ID" value="XM_001583579.1"/>
</dbReference>
<gene>
    <name evidence="5" type="ORF">TVAG_475710</name>
</gene>
<dbReference type="STRING" id="5722.A2D9Z5"/>
<dbReference type="PROSITE" id="PS50297">
    <property type="entry name" value="ANK_REP_REGION"/>
    <property type="match status" value="3"/>
</dbReference>
<dbReference type="PANTHER" id="PTHR24188">
    <property type="entry name" value="ANKYRIN REPEAT PROTEIN"/>
    <property type="match status" value="1"/>
</dbReference>
<evidence type="ECO:0000313" key="5">
    <source>
        <dbReference type="EMBL" id="EAY22643.1"/>
    </source>
</evidence>
<name>A2D9Z5_TRIV3</name>
<dbReference type="PANTHER" id="PTHR24188:SF29">
    <property type="entry name" value="GH09064P"/>
    <property type="match status" value="1"/>
</dbReference>
<feature type="repeat" description="ANK" evidence="3">
    <location>
        <begin position="294"/>
        <end position="326"/>
    </location>
</feature>
<dbReference type="Proteomes" id="UP000001542">
    <property type="component" value="Unassembled WGS sequence"/>
</dbReference>